<evidence type="ECO:0000313" key="3">
    <source>
        <dbReference type="Proteomes" id="UP001144612"/>
    </source>
</evidence>
<accession>A0ABT4D8C0</accession>
<keyword evidence="3" id="KW-1185">Reference proteome</keyword>
<organism evidence="2 3">
    <name type="scientific">Clostridium brassicae</name>
    <dbReference type="NCBI Taxonomy" id="2999072"/>
    <lineage>
        <taxon>Bacteria</taxon>
        <taxon>Bacillati</taxon>
        <taxon>Bacillota</taxon>
        <taxon>Clostridia</taxon>
        <taxon>Eubacteriales</taxon>
        <taxon>Clostridiaceae</taxon>
        <taxon>Clostridium</taxon>
    </lineage>
</organism>
<evidence type="ECO:0000256" key="1">
    <source>
        <dbReference type="SAM" id="Phobius"/>
    </source>
</evidence>
<keyword evidence="1" id="KW-0812">Transmembrane</keyword>
<gene>
    <name evidence="2" type="ORF">OW729_07885</name>
</gene>
<comment type="caution">
    <text evidence="2">The sequence shown here is derived from an EMBL/GenBank/DDBJ whole genome shotgun (WGS) entry which is preliminary data.</text>
</comment>
<sequence>MNKTVKYIFCIGLIVSITLNIFTINLLKKQSFKIATINDELNMIVNSTNTIKNNISNTSKAGKSEKLNDIMTPSELAEYLNIDIQQVYKSIIENPSSKFPSMNINGELRFSKKAINEYVINGKKDSK</sequence>
<feature type="transmembrane region" description="Helical" evidence="1">
    <location>
        <begin position="6"/>
        <end position="27"/>
    </location>
</feature>
<keyword evidence="1" id="KW-1133">Transmembrane helix</keyword>
<reference evidence="2" key="1">
    <citation type="submission" date="2022-12" db="EMBL/GenBank/DDBJ databases">
        <title>Clostridium sp. nov., isolated from industrial wastewater.</title>
        <authorList>
            <person name="Jiayan W."/>
        </authorList>
    </citation>
    <scope>NUCLEOTIDE SEQUENCE</scope>
    <source>
        <strain evidence="2">ZC22-4</strain>
    </source>
</reference>
<dbReference type="RefSeq" id="WP_268060932.1">
    <property type="nucleotide sequence ID" value="NZ_JAPQFJ010000006.1"/>
</dbReference>
<proteinExistence type="predicted"/>
<dbReference type="Proteomes" id="UP001144612">
    <property type="component" value="Unassembled WGS sequence"/>
</dbReference>
<keyword evidence="1" id="KW-0472">Membrane</keyword>
<name>A0ABT4D8C0_9CLOT</name>
<protein>
    <submittedName>
        <fullName evidence="2">Helix-turn-helix domain-containing protein</fullName>
    </submittedName>
</protein>
<evidence type="ECO:0000313" key="2">
    <source>
        <dbReference type="EMBL" id="MCY6958520.1"/>
    </source>
</evidence>
<dbReference type="EMBL" id="JAPQFJ010000006">
    <property type="protein sequence ID" value="MCY6958520.1"/>
    <property type="molecule type" value="Genomic_DNA"/>
</dbReference>